<dbReference type="PANTHER" id="PTHR13060:SF0">
    <property type="entry name" value="PROTEIN ECDYSONELESS HOMOLOG"/>
    <property type="match status" value="1"/>
</dbReference>
<feature type="non-terminal residue" evidence="1">
    <location>
        <position position="1"/>
    </location>
</feature>
<sequence>VYISTGSLHIIPIPRSPAEITTFPAGTISIQRGLQLVRSPARTEAPEEIQRAVFGRIEGFPGKAQENIHRARCVVPRGVAAVLARDPQLVAPAIEAFCMRDPITMK</sequence>
<organism evidence="1 2">
    <name type="scientific">Blyttiomyces helicus</name>
    <dbReference type="NCBI Taxonomy" id="388810"/>
    <lineage>
        <taxon>Eukaryota</taxon>
        <taxon>Fungi</taxon>
        <taxon>Fungi incertae sedis</taxon>
        <taxon>Chytridiomycota</taxon>
        <taxon>Chytridiomycota incertae sedis</taxon>
        <taxon>Chytridiomycetes</taxon>
        <taxon>Chytridiomycetes incertae sedis</taxon>
        <taxon>Blyttiomyces</taxon>
    </lineage>
</organism>
<reference evidence="2" key="1">
    <citation type="journal article" date="2018" name="Nat. Microbiol.">
        <title>Leveraging single-cell genomics to expand the fungal tree of life.</title>
        <authorList>
            <person name="Ahrendt S.R."/>
            <person name="Quandt C.A."/>
            <person name="Ciobanu D."/>
            <person name="Clum A."/>
            <person name="Salamov A."/>
            <person name="Andreopoulos B."/>
            <person name="Cheng J.F."/>
            <person name="Woyke T."/>
            <person name="Pelin A."/>
            <person name="Henrissat B."/>
            <person name="Reynolds N.K."/>
            <person name="Benny G.L."/>
            <person name="Smith M.E."/>
            <person name="James T.Y."/>
            <person name="Grigoriev I.V."/>
        </authorList>
    </citation>
    <scope>NUCLEOTIDE SEQUENCE [LARGE SCALE GENOMIC DNA]</scope>
</reference>
<dbReference type="PANTHER" id="PTHR13060">
    <property type="entry name" value="SGT1 PROTEIN HSGT1 SUPPRESSOR OF GCR2"/>
    <property type="match status" value="1"/>
</dbReference>
<protein>
    <submittedName>
        <fullName evidence="1">SGT1 protein-domain-containing protein</fullName>
    </submittedName>
</protein>
<gene>
    <name evidence="1" type="ORF">BDK51DRAFT_41622</name>
</gene>
<dbReference type="InterPro" id="IPR010770">
    <property type="entry name" value="Ecd"/>
</dbReference>
<dbReference type="Proteomes" id="UP000269721">
    <property type="component" value="Unassembled WGS sequence"/>
</dbReference>
<dbReference type="EMBL" id="KZ997870">
    <property type="protein sequence ID" value="RKO86841.1"/>
    <property type="molecule type" value="Genomic_DNA"/>
</dbReference>
<feature type="non-terminal residue" evidence="1">
    <location>
        <position position="106"/>
    </location>
</feature>
<name>A0A4P9W3E4_9FUNG</name>
<dbReference type="Pfam" id="PF07093">
    <property type="entry name" value="SGT1"/>
    <property type="match status" value="1"/>
</dbReference>
<dbReference type="GO" id="GO:0005634">
    <property type="term" value="C:nucleus"/>
    <property type="evidence" value="ECO:0007669"/>
    <property type="project" value="TreeGrafter"/>
</dbReference>
<keyword evidence="2" id="KW-1185">Reference proteome</keyword>
<evidence type="ECO:0000313" key="1">
    <source>
        <dbReference type="EMBL" id="RKO86841.1"/>
    </source>
</evidence>
<evidence type="ECO:0000313" key="2">
    <source>
        <dbReference type="Proteomes" id="UP000269721"/>
    </source>
</evidence>
<accession>A0A4P9W3E4</accession>
<proteinExistence type="predicted"/>
<dbReference type="AlphaFoldDB" id="A0A4P9W3E4"/>
<dbReference type="OrthoDB" id="27237at2759"/>